<reference evidence="1" key="1">
    <citation type="submission" date="2020-08" db="EMBL/GenBank/DDBJ databases">
        <title>Multicomponent nature underlies the extraordinary mechanical properties of spider dragline silk.</title>
        <authorList>
            <person name="Kono N."/>
            <person name="Nakamura H."/>
            <person name="Mori M."/>
            <person name="Yoshida Y."/>
            <person name="Ohtoshi R."/>
            <person name="Malay A.D."/>
            <person name="Moran D.A.P."/>
            <person name="Tomita M."/>
            <person name="Numata K."/>
            <person name="Arakawa K."/>
        </authorList>
    </citation>
    <scope>NUCLEOTIDE SEQUENCE</scope>
</reference>
<evidence type="ECO:0000313" key="1">
    <source>
        <dbReference type="EMBL" id="GFU58884.1"/>
    </source>
</evidence>
<dbReference type="EMBL" id="BMAW01040222">
    <property type="protein sequence ID" value="GFU58884.1"/>
    <property type="molecule type" value="Genomic_DNA"/>
</dbReference>
<protein>
    <submittedName>
        <fullName evidence="1">Uncharacterized protein</fullName>
    </submittedName>
</protein>
<comment type="caution">
    <text evidence="1">The sequence shown here is derived from an EMBL/GenBank/DDBJ whole genome shotgun (WGS) entry which is preliminary data.</text>
</comment>
<name>A0A8X6URX6_NEPPI</name>
<keyword evidence="2" id="KW-1185">Reference proteome</keyword>
<accession>A0A8X6URX6</accession>
<dbReference type="AlphaFoldDB" id="A0A8X6URX6"/>
<feature type="non-terminal residue" evidence="1">
    <location>
        <position position="1"/>
    </location>
</feature>
<dbReference type="Proteomes" id="UP000887013">
    <property type="component" value="Unassembled WGS sequence"/>
</dbReference>
<evidence type="ECO:0000313" key="2">
    <source>
        <dbReference type="Proteomes" id="UP000887013"/>
    </source>
</evidence>
<organism evidence="1 2">
    <name type="scientific">Nephila pilipes</name>
    <name type="common">Giant wood spider</name>
    <name type="synonym">Nephila maculata</name>
    <dbReference type="NCBI Taxonomy" id="299642"/>
    <lineage>
        <taxon>Eukaryota</taxon>
        <taxon>Metazoa</taxon>
        <taxon>Ecdysozoa</taxon>
        <taxon>Arthropoda</taxon>
        <taxon>Chelicerata</taxon>
        <taxon>Arachnida</taxon>
        <taxon>Araneae</taxon>
        <taxon>Araneomorphae</taxon>
        <taxon>Entelegynae</taxon>
        <taxon>Araneoidea</taxon>
        <taxon>Nephilidae</taxon>
        <taxon>Nephila</taxon>
    </lineage>
</organism>
<proteinExistence type="predicted"/>
<gene>
    <name evidence="1" type="ORF">NPIL_88971</name>
</gene>
<sequence>QIFFFSSGVQNNPYKSPTEMEYSVRRCIQQLLLRLPLKSKQIKYLKVAKSDLRKAPFWIQKKHELLIEIVREKKNS</sequence>